<evidence type="ECO:0000313" key="5">
    <source>
        <dbReference type="Proteomes" id="UP001169242"/>
    </source>
</evidence>
<dbReference type="AlphaFoldDB" id="A0AA42DMK8"/>
<keyword evidence="2" id="KW-0067">ATP-binding</keyword>
<gene>
    <name evidence="4" type="ORF">PBV87_08205</name>
</gene>
<sequence>MNRITSILYIYNQNNLKELKESMGEYHFVSISYFLYLADNIEGVRDLHSQYLNNLVIDITGIIKDGNYYRIFTERYLWALSEMNSNIHFCLHRDYLNCFNEVFPHLFEEENINIFIQTSVNEVEVKEIINGKELNEEREICSSISLYTYKNSATAKELTQRGMLISLSNLVEEFEGIRIKYDMEQIANRLLKNEIEYVDISSLVKILKVRKDLVFVFEVLIYHITKIKPLKFTLEYSLISDTLELFPLIFADSVELDNIGCESEVTVPDIEGIDIKQVHALVDEINATLKGHDIFKEDFRHNLVKFSFLNKMKERKILSILLCGDSGIGKTEFAKIVSGIIYPEEALVKINFGNYSTEGVLNSLIGSPLGYIGSEESGELINKISSSKSKVILIDEFERATPSVYNFFYELLEDGIFTDRHGIEHNLNGYIIIFTSNMSQEQYQKHIPNSLKSRFDMVYYFTDLPIEEKMQFIQITSEGLVKKLQDKFEINVALENVKQELNILVKYRNLRDIKRKIEDIVFSELFKNYQE</sequence>
<protein>
    <submittedName>
        <fullName evidence="4">AAA family ATPase</fullName>
    </submittedName>
</protein>
<dbReference type="GO" id="GO:0005524">
    <property type="term" value="F:ATP binding"/>
    <property type="evidence" value="ECO:0007669"/>
    <property type="project" value="UniProtKB-KW"/>
</dbReference>
<dbReference type="InterPro" id="IPR027417">
    <property type="entry name" value="P-loop_NTPase"/>
</dbReference>
<dbReference type="Proteomes" id="UP001169242">
    <property type="component" value="Unassembled WGS sequence"/>
</dbReference>
<dbReference type="GO" id="GO:0016887">
    <property type="term" value="F:ATP hydrolysis activity"/>
    <property type="evidence" value="ECO:0007669"/>
    <property type="project" value="InterPro"/>
</dbReference>
<name>A0AA42DMK8_9FIRM</name>
<proteinExistence type="predicted"/>
<keyword evidence="5" id="KW-1185">Reference proteome</keyword>
<organism evidence="4 5">
    <name type="scientific">Holtiella tumoricola</name>
    <dbReference type="NCBI Taxonomy" id="3018743"/>
    <lineage>
        <taxon>Bacteria</taxon>
        <taxon>Bacillati</taxon>
        <taxon>Bacillota</taxon>
        <taxon>Clostridia</taxon>
        <taxon>Lachnospirales</taxon>
        <taxon>Cellulosilyticaceae</taxon>
        <taxon>Holtiella</taxon>
    </lineage>
</organism>
<dbReference type="InterPro" id="IPR001270">
    <property type="entry name" value="ClpA/B"/>
</dbReference>
<dbReference type="PRINTS" id="PR00300">
    <property type="entry name" value="CLPPROTEASEA"/>
</dbReference>
<dbReference type="Pfam" id="PF07724">
    <property type="entry name" value="AAA_2"/>
    <property type="match status" value="1"/>
</dbReference>
<dbReference type="SUPFAM" id="SSF52540">
    <property type="entry name" value="P-loop containing nucleoside triphosphate hydrolases"/>
    <property type="match status" value="1"/>
</dbReference>
<evidence type="ECO:0000256" key="2">
    <source>
        <dbReference type="ARBA" id="ARBA00022840"/>
    </source>
</evidence>
<dbReference type="GO" id="GO:0005737">
    <property type="term" value="C:cytoplasm"/>
    <property type="evidence" value="ECO:0007669"/>
    <property type="project" value="TreeGrafter"/>
</dbReference>
<feature type="domain" description="AAA+ ATPase" evidence="3">
    <location>
        <begin position="316"/>
        <end position="465"/>
    </location>
</feature>
<accession>A0AA42DMK8</accession>
<dbReference type="PANTHER" id="PTHR11638:SF18">
    <property type="entry name" value="HEAT SHOCK PROTEIN 104"/>
    <property type="match status" value="1"/>
</dbReference>
<dbReference type="SMART" id="SM00382">
    <property type="entry name" value="AAA"/>
    <property type="match status" value="1"/>
</dbReference>
<evidence type="ECO:0000313" key="4">
    <source>
        <dbReference type="EMBL" id="MDA3731458.1"/>
    </source>
</evidence>
<dbReference type="RefSeq" id="WP_271011844.1">
    <property type="nucleotide sequence ID" value="NZ_JAQIFT010000036.1"/>
</dbReference>
<reference evidence="4" key="1">
    <citation type="journal article" date="2023" name="Int. J. Syst. Evol. Microbiol.">
        <title>&lt;i&gt;Holtiella tumoricola&lt;/i&gt; gen. nov. sp. nov., isolated from a human clinical sample.</title>
        <authorList>
            <person name="Allen-Vercoe E."/>
            <person name="Daigneault M.C."/>
            <person name="Vancuren S.J."/>
            <person name="Cochrane K."/>
            <person name="O'Neal L.L."/>
            <person name="Sankaranarayanan K."/>
            <person name="Lawson P.A."/>
        </authorList>
    </citation>
    <scope>NUCLEOTIDE SEQUENCE</scope>
    <source>
        <strain evidence="4">CC70A</strain>
    </source>
</reference>
<comment type="caution">
    <text evidence="4">The sequence shown here is derived from an EMBL/GenBank/DDBJ whole genome shotgun (WGS) entry which is preliminary data.</text>
</comment>
<dbReference type="Gene3D" id="3.40.50.300">
    <property type="entry name" value="P-loop containing nucleotide triphosphate hydrolases"/>
    <property type="match status" value="1"/>
</dbReference>
<dbReference type="GO" id="GO:0034605">
    <property type="term" value="P:cellular response to heat"/>
    <property type="evidence" value="ECO:0007669"/>
    <property type="project" value="TreeGrafter"/>
</dbReference>
<dbReference type="InterPro" id="IPR003593">
    <property type="entry name" value="AAA+_ATPase"/>
</dbReference>
<evidence type="ECO:0000256" key="1">
    <source>
        <dbReference type="ARBA" id="ARBA00022741"/>
    </source>
</evidence>
<dbReference type="EMBL" id="JAQIFT010000036">
    <property type="protein sequence ID" value="MDA3731458.1"/>
    <property type="molecule type" value="Genomic_DNA"/>
</dbReference>
<dbReference type="InterPro" id="IPR050130">
    <property type="entry name" value="ClpA_ClpB"/>
</dbReference>
<evidence type="ECO:0000259" key="3">
    <source>
        <dbReference type="SMART" id="SM00382"/>
    </source>
</evidence>
<dbReference type="InterPro" id="IPR003959">
    <property type="entry name" value="ATPase_AAA_core"/>
</dbReference>
<dbReference type="PANTHER" id="PTHR11638">
    <property type="entry name" value="ATP-DEPENDENT CLP PROTEASE"/>
    <property type="match status" value="1"/>
</dbReference>
<keyword evidence="1" id="KW-0547">Nucleotide-binding</keyword>